<dbReference type="OrthoDB" id="9813903at2"/>
<keyword evidence="4" id="KW-0804">Transcription</keyword>
<feature type="domain" description="Response regulatory" evidence="6">
    <location>
        <begin position="6"/>
        <end position="122"/>
    </location>
</feature>
<dbReference type="GO" id="GO:0000156">
    <property type="term" value="F:phosphorelay response regulator activity"/>
    <property type="evidence" value="ECO:0007669"/>
    <property type="project" value="TreeGrafter"/>
</dbReference>
<evidence type="ECO:0000256" key="2">
    <source>
        <dbReference type="ARBA" id="ARBA00023015"/>
    </source>
</evidence>
<dbReference type="InterPro" id="IPR039420">
    <property type="entry name" value="WalR-like"/>
</dbReference>
<keyword evidence="2" id="KW-0805">Transcription regulation</keyword>
<dbReference type="Pfam" id="PF00072">
    <property type="entry name" value="Response_reg"/>
    <property type="match status" value="1"/>
</dbReference>
<name>A0A0S7BCZ3_9CHLR</name>
<dbReference type="PANTHER" id="PTHR48111:SF4">
    <property type="entry name" value="DNA-BINDING DUAL TRANSCRIPTIONAL REGULATOR OMPR"/>
    <property type="match status" value="1"/>
</dbReference>
<accession>A0A0S7BCZ3</accession>
<dbReference type="RefSeq" id="WP_075074753.1">
    <property type="nucleotide sequence ID" value="NZ_DF967972.1"/>
</dbReference>
<feature type="modified residue" description="4-aspartylphosphate" evidence="5">
    <location>
        <position position="55"/>
    </location>
</feature>
<dbReference type="SMART" id="SM00448">
    <property type="entry name" value="REC"/>
    <property type="match status" value="1"/>
</dbReference>
<evidence type="ECO:0000256" key="5">
    <source>
        <dbReference type="PROSITE-ProRule" id="PRU00169"/>
    </source>
</evidence>
<protein>
    <submittedName>
        <fullName evidence="7">Response regulator containing a CheY-like receiver domain and a GGDEF domain</fullName>
    </submittedName>
</protein>
<keyword evidence="3" id="KW-0238">DNA-binding</keyword>
<dbReference type="InterPro" id="IPR001789">
    <property type="entry name" value="Sig_transdc_resp-reg_receiver"/>
</dbReference>
<reference evidence="7" key="1">
    <citation type="submission" date="2015-07" db="EMBL/GenBank/DDBJ databases">
        <title>Draft Genome Sequences of Anaerolinea thermolimosa IMO-1, Bellilinea caldifistulae GOMI-1, Leptolinea tardivitalis YMTK-2, Levilinea saccharolytica KIBI-1,Longilinea arvoryzae KOME-1, Previously Described as Members of the Anaerolineaceae (Chloroflexi).</title>
        <authorList>
            <person name="Sekiguchi Y."/>
            <person name="Ohashi A."/>
            <person name="Matsuura N."/>
            <person name="Tourlousse M.D."/>
        </authorList>
    </citation>
    <scope>NUCLEOTIDE SEQUENCE [LARGE SCALE GENOMIC DNA]</scope>
    <source>
        <strain evidence="7">KOME-1</strain>
    </source>
</reference>
<evidence type="ECO:0000313" key="7">
    <source>
        <dbReference type="EMBL" id="GAP15582.1"/>
    </source>
</evidence>
<evidence type="ECO:0000256" key="4">
    <source>
        <dbReference type="ARBA" id="ARBA00023163"/>
    </source>
</evidence>
<dbReference type="Proteomes" id="UP000055060">
    <property type="component" value="Unassembled WGS sequence"/>
</dbReference>
<keyword evidence="1 5" id="KW-0597">Phosphoprotein</keyword>
<dbReference type="STRING" id="360412.LARV_03373"/>
<gene>
    <name evidence="7" type="ORF">LARV_03373</name>
</gene>
<evidence type="ECO:0000256" key="1">
    <source>
        <dbReference type="ARBA" id="ARBA00022553"/>
    </source>
</evidence>
<evidence type="ECO:0000256" key="3">
    <source>
        <dbReference type="ARBA" id="ARBA00023125"/>
    </source>
</evidence>
<dbReference type="Pfam" id="PF00990">
    <property type="entry name" value="GGDEF"/>
    <property type="match status" value="1"/>
</dbReference>
<dbReference type="Gene3D" id="3.30.70.270">
    <property type="match status" value="1"/>
</dbReference>
<dbReference type="GO" id="GO:0032993">
    <property type="term" value="C:protein-DNA complex"/>
    <property type="evidence" value="ECO:0007669"/>
    <property type="project" value="TreeGrafter"/>
</dbReference>
<dbReference type="PANTHER" id="PTHR48111">
    <property type="entry name" value="REGULATOR OF RPOS"/>
    <property type="match status" value="1"/>
</dbReference>
<sequence>MEEKNTLLIVEDDLDIADMLNAYFRGQGYEVLTVNWGEDGVRAAQTNLPQLVILDIRLPDIDGFEVARRLRENRRTRDIPIIFLTEKRERSSRLRGLELRADDYITKPFDIQELRLRVQNAIDRAGRTSLTDPVTQLPQANLVEEQLENCLKKGQQAILLVSLQNIDRFREVYGIVAADDLLRATARMLQELARVDGQPDNFVGQYDRSNFILLTSLAESAVLTEKIRKHIEQSFAYFYSEEDRTKGRFEEKGLMLKVHQLQASAFGKQGLTSLKAELGRLAQQRLS</sequence>
<dbReference type="Gene3D" id="3.40.50.2300">
    <property type="match status" value="1"/>
</dbReference>
<keyword evidence="8" id="KW-1185">Reference proteome</keyword>
<dbReference type="SUPFAM" id="SSF55073">
    <property type="entry name" value="Nucleotide cyclase"/>
    <property type="match status" value="1"/>
</dbReference>
<dbReference type="CDD" id="cd17574">
    <property type="entry name" value="REC_OmpR"/>
    <property type="match status" value="1"/>
</dbReference>
<organism evidence="7">
    <name type="scientific">Longilinea arvoryzae</name>
    <dbReference type="NCBI Taxonomy" id="360412"/>
    <lineage>
        <taxon>Bacteria</taxon>
        <taxon>Bacillati</taxon>
        <taxon>Chloroflexota</taxon>
        <taxon>Anaerolineae</taxon>
        <taxon>Anaerolineales</taxon>
        <taxon>Anaerolineaceae</taxon>
        <taxon>Longilinea</taxon>
    </lineage>
</organism>
<dbReference type="EMBL" id="DF967972">
    <property type="protein sequence ID" value="GAP15582.1"/>
    <property type="molecule type" value="Genomic_DNA"/>
</dbReference>
<dbReference type="SMART" id="SM00267">
    <property type="entry name" value="GGDEF"/>
    <property type="match status" value="1"/>
</dbReference>
<dbReference type="InterPro" id="IPR000160">
    <property type="entry name" value="GGDEF_dom"/>
</dbReference>
<dbReference type="PROSITE" id="PS50110">
    <property type="entry name" value="RESPONSE_REGULATORY"/>
    <property type="match status" value="1"/>
</dbReference>
<dbReference type="InterPro" id="IPR011006">
    <property type="entry name" value="CheY-like_superfamily"/>
</dbReference>
<dbReference type="AlphaFoldDB" id="A0A0S7BCZ3"/>
<evidence type="ECO:0000259" key="6">
    <source>
        <dbReference type="PROSITE" id="PS50110"/>
    </source>
</evidence>
<dbReference type="GO" id="GO:0005829">
    <property type="term" value="C:cytosol"/>
    <property type="evidence" value="ECO:0007669"/>
    <property type="project" value="TreeGrafter"/>
</dbReference>
<dbReference type="SUPFAM" id="SSF52172">
    <property type="entry name" value="CheY-like"/>
    <property type="match status" value="1"/>
</dbReference>
<evidence type="ECO:0000313" key="8">
    <source>
        <dbReference type="Proteomes" id="UP000055060"/>
    </source>
</evidence>
<proteinExistence type="predicted"/>
<dbReference type="GO" id="GO:0006355">
    <property type="term" value="P:regulation of DNA-templated transcription"/>
    <property type="evidence" value="ECO:0007669"/>
    <property type="project" value="TreeGrafter"/>
</dbReference>
<dbReference type="InterPro" id="IPR043128">
    <property type="entry name" value="Rev_trsase/Diguanyl_cyclase"/>
</dbReference>
<dbReference type="InterPro" id="IPR029787">
    <property type="entry name" value="Nucleotide_cyclase"/>
</dbReference>
<dbReference type="GO" id="GO:0000976">
    <property type="term" value="F:transcription cis-regulatory region binding"/>
    <property type="evidence" value="ECO:0007669"/>
    <property type="project" value="TreeGrafter"/>
</dbReference>